<evidence type="ECO:0000313" key="3">
    <source>
        <dbReference type="Proteomes" id="UP000035553"/>
    </source>
</evidence>
<comment type="caution">
    <text evidence="2">The sequence shown here is derived from an EMBL/GenBank/DDBJ whole genome shotgun (WGS) entry which is preliminary data.</text>
</comment>
<name>A0A0U1QRD4_9BACL</name>
<protein>
    <submittedName>
        <fullName evidence="2">Uncharacterized protein</fullName>
    </submittedName>
</protein>
<proteinExistence type="predicted"/>
<dbReference type="RefSeq" id="WP_010026919.1">
    <property type="nucleotide sequence ID" value="NZ_AFVQ02000041.1"/>
</dbReference>
<dbReference type="AlphaFoldDB" id="A0A0U1QRD4"/>
<dbReference type="OrthoDB" id="2456214at2"/>
<organism evidence="2 3">
    <name type="scientific">Sporolactobacillus inulinus CASD</name>
    <dbReference type="NCBI Taxonomy" id="1069536"/>
    <lineage>
        <taxon>Bacteria</taxon>
        <taxon>Bacillati</taxon>
        <taxon>Bacillota</taxon>
        <taxon>Bacilli</taxon>
        <taxon>Bacillales</taxon>
        <taxon>Sporolactobacillaceae</taxon>
        <taxon>Sporolactobacillus</taxon>
    </lineage>
</organism>
<accession>A0A0U1QRD4</accession>
<feature type="transmembrane region" description="Helical" evidence="1">
    <location>
        <begin position="43"/>
        <end position="59"/>
    </location>
</feature>
<keyword evidence="1" id="KW-0472">Membrane</keyword>
<keyword evidence="1" id="KW-0812">Transmembrane</keyword>
<dbReference type="EMBL" id="AFVQ02000041">
    <property type="protein sequence ID" value="KLI03370.1"/>
    <property type="molecule type" value="Genomic_DNA"/>
</dbReference>
<gene>
    <name evidence="2" type="ORF">SINU_03115</name>
</gene>
<sequence>MFKKNRLQPFFKKCREGLGVIVLPLALFQLIRTIFLPTTLDVMLTALLFFIYIGFLKHWL</sequence>
<keyword evidence="3" id="KW-1185">Reference proteome</keyword>
<keyword evidence="1" id="KW-1133">Transmembrane helix</keyword>
<dbReference type="Proteomes" id="UP000035553">
    <property type="component" value="Unassembled WGS sequence"/>
</dbReference>
<reference evidence="2 3" key="1">
    <citation type="journal article" date="2011" name="J. Bacteriol.">
        <title>Draft genome sequence of Sporolactobacillus inulinus strain CASD, an efficient D-lactic acid-producing bacterium with high-concentration lactate tolerance capability.</title>
        <authorList>
            <person name="Yu B."/>
            <person name="Su F."/>
            <person name="Wang L."/>
            <person name="Xu K."/>
            <person name="Zhao B."/>
            <person name="Xu P."/>
        </authorList>
    </citation>
    <scope>NUCLEOTIDE SEQUENCE [LARGE SCALE GENOMIC DNA]</scope>
    <source>
        <strain evidence="2 3">CASD</strain>
    </source>
</reference>
<evidence type="ECO:0000313" key="2">
    <source>
        <dbReference type="EMBL" id="KLI03370.1"/>
    </source>
</evidence>
<evidence type="ECO:0000256" key="1">
    <source>
        <dbReference type="SAM" id="Phobius"/>
    </source>
</evidence>